<evidence type="ECO:0000256" key="1">
    <source>
        <dbReference type="SAM" id="MobiDB-lite"/>
    </source>
</evidence>
<sequence length="71" mass="7515">MIKGGKRYGDDPHERAQPGIHGDYGAPDVRGARVPGGDARAGRGHRRAHRTGDQTQGNLFAPAHEAHPAQG</sequence>
<dbReference type="AlphaFoldDB" id="A0A445MY66"/>
<feature type="compositionally biased region" description="Basic and acidic residues" evidence="1">
    <location>
        <begin position="7"/>
        <end position="16"/>
    </location>
</feature>
<evidence type="ECO:0000313" key="2">
    <source>
        <dbReference type="EMBL" id="SPD74369.1"/>
    </source>
</evidence>
<gene>
    <name evidence="2" type="ORF">PITCH_A230055</name>
</gene>
<dbReference type="EMBL" id="OJIN01000146">
    <property type="protein sequence ID" value="SPD74369.1"/>
    <property type="molecule type" value="Genomic_DNA"/>
</dbReference>
<organism evidence="2">
    <name type="scientific">uncultured Desulfobacterium sp</name>
    <dbReference type="NCBI Taxonomy" id="201089"/>
    <lineage>
        <taxon>Bacteria</taxon>
        <taxon>Pseudomonadati</taxon>
        <taxon>Thermodesulfobacteriota</taxon>
        <taxon>Desulfobacteria</taxon>
        <taxon>Desulfobacterales</taxon>
        <taxon>Desulfobacteriaceae</taxon>
        <taxon>Desulfobacterium</taxon>
        <taxon>environmental samples</taxon>
    </lineage>
</organism>
<proteinExistence type="predicted"/>
<accession>A0A445MY66</accession>
<reference evidence="2" key="1">
    <citation type="submission" date="2018-01" db="EMBL/GenBank/DDBJ databases">
        <authorList>
            <person name="Regsiter A."/>
            <person name="William W."/>
        </authorList>
    </citation>
    <scope>NUCLEOTIDE SEQUENCE</scope>
    <source>
        <strain evidence="2">TRIP AH-1</strain>
    </source>
</reference>
<protein>
    <submittedName>
        <fullName evidence="2">Uncharacterized protein</fullName>
    </submittedName>
</protein>
<feature type="region of interest" description="Disordered" evidence="1">
    <location>
        <begin position="1"/>
        <end position="71"/>
    </location>
</feature>
<name>A0A445MY66_9BACT</name>